<organism evidence="1 2">
    <name type="scientific">Sporofaciens musculi</name>
    <dbReference type="NCBI Taxonomy" id="2681861"/>
    <lineage>
        <taxon>Bacteria</taxon>
        <taxon>Bacillati</taxon>
        <taxon>Bacillota</taxon>
        <taxon>Clostridia</taxon>
        <taxon>Lachnospirales</taxon>
        <taxon>Lachnospiraceae</taxon>
        <taxon>Sporofaciens</taxon>
    </lineage>
</organism>
<dbReference type="AlphaFoldDB" id="A0A7X3MG74"/>
<name>A0A7X3MG74_9FIRM</name>
<comment type="caution">
    <text evidence="1">The sequence shown here is derived from an EMBL/GenBank/DDBJ whole genome shotgun (WGS) entry which is preliminary data.</text>
</comment>
<dbReference type="Proteomes" id="UP000460412">
    <property type="component" value="Unassembled WGS sequence"/>
</dbReference>
<gene>
    <name evidence="1" type="ORF">GN277_10750</name>
</gene>
<proteinExistence type="predicted"/>
<sequence>MEFEVTGKSKGYNLTELFLKKEGAGKNDGMSFAELAAAKSAEESAKQPDTLEGTKTGLFMGETYEERLNKIGDKNSANAFRDAYAKKMAGSVDYVSAISQLFNTGYVGADNFADAFPQYDVITHVGNADISSANWQRNDFPFWEYFKRDTSADALNDWRPLGENPPQTRGDLQRNYGSIGPGRIAILIPESLQKKMDADPAYARKIVAKLREWKEDYDRWDNTVAASYGGNVAEHQASKSYVFDLDENGDVRNCTVTSSGGEITGPTEEERRQFEAEQERKWRLRVKYIKIMEDGAESKIQKELEALRFFQSQRIRQEVLL</sequence>
<dbReference type="RefSeq" id="WP_159751028.1">
    <property type="nucleotide sequence ID" value="NZ_CASSPE010000139.1"/>
</dbReference>
<dbReference type="EMBL" id="WUQX01000001">
    <property type="protein sequence ID" value="MXP75841.1"/>
    <property type="molecule type" value="Genomic_DNA"/>
</dbReference>
<evidence type="ECO:0000313" key="1">
    <source>
        <dbReference type="EMBL" id="MXP75841.1"/>
    </source>
</evidence>
<protein>
    <submittedName>
        <fullName evidence="1">Uncharacterized protein</fullName>
    </submittedName>
</protein>
<accession>A0A7X3MG74</accession>
<keyword evidence="2" id="KW-1185">Reference proteome</keyword>
<reference evidence="1 2" key="1">
    <citation type="submission" date="2019-12" db="EMBL/GenBank/DDBJ databases">
        <title>Sporaefaciens musculi gen. nov., sp. nov., a novel bacterium isolated from the caecum of an obese mouse.</title>
        <authorList>
            <person name="Rasmussen T.S."/>
            <person name="Streidl T."/>
            <person name="Hitch T.C.A."/>
            <person name="Wortmann E."/>
            <person name="Deptula P."/>
            <person name="Hansen M."/>
            <person name="Nielsen D.S."/>
            <person name="Clavel T."/>
            <person name="Vogensen F.K."/>
        </authorList>
    </citation>
    <scope>NUCLEOTIDE SEQUENCE [LARGE SCALE GENOMIC DNA]</scope>
    <source>
        <strain evidence="1 2">WCA-9-b2</strain>
    </source>
</reference>
<evidence type="ECO:0000313" key="2">
    <source>
        <dbReference type="Proteomes" id="UP000460412"/>
    </source>
</evidence>